<organism evidence="1 2">
    <name type="scientific">Colletotrichum sublineola</name>
    <name type="common">Sorghum anthracnose fungus</name>
    <dbReference type="NCBI Taxonomy" id="1173701"/>
    <lineage>
        <taxon>Eukaryota</taxon>
        <taxon>Fungi</taxon>
        <taxon>Dikarya</taxon>
        <taxon>Ascomycota</taxon>
        <taxon>Pezizomycotina</taxon>
        <taxon>Sordariomycetes</taxon>
        <taxon>Hypocreomycetidae</taxon>
        <taxon>Glomerellales</taxon>
        <taxon>Glomerellaceae</taxon>
        <taxon>Colletotrichum</taxon>
        <taxon>Colletotrichum graminicola species complex</taxon>
    </lineage>
</organism>
<proteinExistence type="predicted"/>
<evidence type="ECO:0000313" key="2">
    <source>
        <dbReference type="Proteomes" id="UP000027238"/>
    </source>
</evidence>
<dbReference type="OMA" id="AWSCGWA"/>
<dbReference type="eggNOG" id="ENOG502RNQA">
    <property type="taxonomic scope" value="Eukaryota"/>
</dbReference>
<dbReference type="OrthoDB" id="4803187at2759"/>
<dbReference type="AlphaFoldDB" id="A0A066X8S9"/>
<name>A0A066X8S9_COLSU</name>
<evidence type="ECO:0000313" key="1">
    <source>
        <dbReference type="EMBL" id="KDN62430.1"/>
    </source>
</evidence>
<evidence type="ECO:0008006" key="3">
    <source>
        <dbReference type="Google" id="ProtNLM"/>
    </source>
</evidence>
<dbReference type="Proteomes" id="UP000027238">
    <property type="component" value="Unassembled WGS sequence"/>
</dbReference>
<reference evidence="2" key="1">
    <citation type="journal article" date="2014" name="Genome Announc.">
        <title>Draft genome sequence of Colletotrichum sublineola, a destructive pathogen of cultivated sorghum.</title>
        <authorList>
            <person name="Baroncelli R."/>
            <person name="Sanz-Martin J.M."/>
            <person name="Rech G.E."/>
            <person name="Sukno S.A."/>
            <person name="Thon M.R."/>
        </authorList>
    </citation>
    <scope>NUCLEOTIDE SEQUENCE [LARGE SCALE GENOMIC DNA]</scope>
    <source>
        <strain evidence="2">TX430BB</strain>
    </source>
</reference>
<accession>A0A066X8S9</accession>
<dbReference type="STRING" id="1173701.A0A066X8S9"/>
<gene>
    <name evidence="1" type="ORF">CSUB01_04897</name>
</gene>
<sequence>MAKLLDLPPELLLTITSFLWSNQPAKKRLFEASNRRDRQTLASSLERERLSVIDLSSTCKALYEVLQAEKYRIVSIHGRDSVQKLFSLLRLIRLRPEIGNHIQQLHLQLVPDLEVGNISRLSSDQLRFLKSWAETIGVFIDDEVLLNALEYETHENVEDSRHHPSRNGSSLDDHDETCLSILYSMLCYYLQKVKEITLSGYWSRLSIFPGQLLSPLRSRNLPHLQSLVLDTGLPRRFFMFMDSSEIISVAEVANGISEVYLRGFILRHTIDMTYSNHFLHSLVLQDVQLPVNGGGSVYSFLESCKSLSKFIFLRTNNHHDMTLPRPLWMKNALKNSRNSLRTLCLYYGSGYYFPLRLWTIDTFEGFPRLESLWFDAWSCGWAVRDGIETDEEIEVNEIGANIEIESESNFTMEGLPTLTSAKKLVTTLPPSLRRLHVDGPMDRVYGNMACLATHCRDGMMPRLKEVAFGEWNSKLAIDKVRSAFREAGVNQCKVDKDVIMW</sequence>
<dbReference type="EMBL" id="JMSE01001326">
    <property type="protein sequence ID" value="KDN62430.1"/>
    <property type="molecule type" value="Genomic_DNA"/>
</dbReference>
<keyword evidence="2" id="KW-1185">Reference proteome</keyword>
<comment type="caution">
    <text evidence="1">The sequence shown here is derived from an EMBL/GenBank/DDBJ whole genome shotgun (WGS) entry which is preliminary data.</text>
</comment>
<dbReference type="HOGENOM" id="CLU_544018_0_0_1"/>
<protein>
    <recommendedName>
        <fullName evidence="3">F-box domain-containing protein</fullName>
    </recommendedName>
</protein>